<evidence type="ECO:0000256" key="5">
    <source>
        <dbReference type="ARBA" id="ARBA00023134"/>
    </source>
</evidence>
<dbReference type="PRINTS" id="PR00315">
    <property type="entry name" value="ELONGATNFCT"/>
</dbReference>
<dbReference type="Gene3D" id="3.40.50.10050">
    <property type="entry name" value="Translation initiation factor IF- 2, domain 3"/>
    <property type="match status" value="1"/>
</dbReference>
<dbReference type="InterPro" id="IPR015760">
    <property type="entry name" value="TIF_IF2"/>
</dbReference>
<keyword evidence="4" id="KW-0648">Protein biosynthesis</keyword>
<comment type="similarity">
    <text evidence="1">Belongs to the TRAFAC class translation factor GTPase superfamily. Classic translation factor GTPase family. IF-2 subfamily.</text>
</comment>
<dbReference type="InterPro" id="IPR036925">
    <property type="entry name" value="TIF_IF2_dom3_sf"/>
</dbReference>
<evidence type="ECO:0000313" key="10">
    <source>
        <dbReference type="Proteomes" id="UP000053237"/>
    </source>
</evidence>
<dbReference type="NCBIfam" id="TIGR00231">
    <property type="entry name" value="small_GTP"/>
    <property type="match status" value="1"/>
</dbReference>
<dbReference type="Gene3D" id="2.40.30.10">
    <property type="entry name" value="Translation factors"/>
    <property type="match status" value="2"/>
</dbReference>
<dbReference type="FunFam" id="3.40.50.10050:FF:000001">
    <property type="entry name" value="Translation initiation factor IF-2"/>
    <property type="match status" value="1"/>
</dbReference>
<dbReference type="AlphaFoldDB" id="A0A024GNH6"/>
<dbReference type="Pfam" id="PF00009">
    <property type="entry name" value="GTP_EFTU"/>
    <property type="match status" value="1"/>
</dbReference>
<gene>
    <name evidence="9" type="ORF">BN9_091340</name>
</gene>
<dbReference type="CDD" id="cd03692">
    <property type="entry name" value="mtIF2_IVc"/>
    <property type="match status" value="1"/>
</dbReference>
<evidence type="ECO:0000256" key="4">
    <source>
        <dbReference type="ARBA" id="ARBA00022917"/>
    </source>
</evidence>
<dbReference type="GO" id="GO:0005737">
    <property type="term" value="C:cytoplasm"/>
    <property type="evidence" value="ECO:0007669"/>
    <property type="project" value="TreeGrafter"/>
</dbReference>
<evidence type="ECO:0000256" key="6">
    <source>
        <dbReference type="ARBA" id="ARBA00025162"/>
    </source>
</evidence>
<feature type="compositionally biased region" description="Polar residues" evidence="7">
    <location>
        <begin position="273"/>
        <end position="286"/>
    </location>
</feature>
<dbReference type="InterPro" id="IPR009000">
    <property type="entry name" value="Transl_B-barrel_sf"/>
</dbReference>
<dbReference type="InterPro" id="IPR023115">
    <property type="entry name" value="TIF_IF2_dom3"/>
</dbReference>
<dbReference type="FunFam" id="2.40.30.10:FF:000008">
    <property type="entry name" value="Translation initiation factor IF-2"/>
    <property type="match status" value="1"/>
</dbReference>
<feature type="domain" description="Tr-type G" evidence="8">
    <location>
        <begin position="374"/>
        <end position="552"/>
    </location>
</feature>
<comment type="function">
    <text evidence="6">One of the essential components for the initiation of protein synthesis. Protects formylmethionyl-tRNA from spontaneous hydrolysis and promotes its binding to the 30S ribosomal subunits. Also involved in the hydrolysis of GTP during the formation of the 70S ribosomal complex.</text>
</comment>
<dbReference type="InParanoid" id="A0A024GNH6"/>
<evidence type="ECO:0000256" key="7">
    <source>
        <dbReference type="SAM" id="MobiDB-lite"/>
    </source>
</evidence>
<evidence type="ECO:0000259" key="8">
    <source>
        <dbReference type="PROSITE" id="PS51722"/>
    </source>
</evidence>
<dbReference type="InterPro" id="IPR044145">
    <property type="entry name" value="IF2_II"/>
</dbReference>
<dbReference type="SUPFAM" id="SSF50447">
    <property type="entry name" value="Translation proteins"/>
    <property type="match status" value="2"/>
</dbReference>
<dbReference type="GO" id="GO:0005525">
    <property type="term" value="F:GTP binding"/>
    <property type="evidence" value="ECO:0007669"/>
    <property type="project" value="UniProtKB-KW"/>
</dbReference>
<keyword evidence="2" id="KW-0396">Initiation factor</keyword>
<dbReference type="OrthoDB" id="361630at2759"/>
<organism evidence="9 10">
    <name type="scientific">Albugo candida</name>
    <dbReference type="NCBI Taxonomy" id="65357"/>
    <lineage>
        <taxon>Eukaryota</taxon>
        <taxon>Sar</taxon>
        <taxon>Stramenopiles</taxon>
        <taxon>Oomycota</taxon>
        <taxon>Peronosporomycetes</taxon>
        <taxon>Albuginales</taxon>
        <taxon>Albuginaceae</taxon>
        <taxon>Albugo</taxon>
    </lineage>
</organism>
<feature type="region of interest" description="Disordered" evidence="7">
    <location>
        <begin position="260"/>
        <end position="286"/>
    </location>
</feature>
<dbReference type="InterPro" id="IPR027417">
    <property type="entry name" value="P-loop_NTPase"/>
</dbReference>
<dbReference type="Gene3D" id="3.40.50.300">
    <property type="entry name" value="P-loop containing nucleotide triphosphate hydrolases"/>
    <property type="match status" value="1"/>
</dbReference>
<dbReference type="FunFam" id="3.40.50.300:FF:000019">
    <property type="entry name" value="Translation initiation factor IF-2"/>
    <property type="match status" value="1"/>
</dbReference>
<dbReference type="EMBL" id="CAIX01000203">
    <property type="protein sequence ID" value="CCI48085.1"/>
    <property type="molecule type" value="Genomic_DNA"/>
</dbReference>
<dbReference type="Pfam" id="PF22042">
    <property type="entry name" value="EF-G_D2"/>
    <property type="match status" value="1"/>
</dbReference>
<dbReference type="SUPFAM" id="SSF52540">
    <property type="entry name" value="P-loop containing nucleoside triphosphate hydrolases"/>
    <property type="match status" value="1"/>
</dbReference>
<name>A0A024GNH6_9STRA</name>
<proteinExistence type="inferred from homology"/>
<comment type="caution">
    <text evidence="9">The sequence shown here is derived from an EMBL/GenBank/DDBJ whole genome shotgun (WGS) entry which is preliminary data.</text>
</comment>
<keyword evidence="3" id="KW-0547">Nucleotide-binding</keyword>
<dbReference type="InterPro" id="IPR000795">
    <property type="entry name" value="T_Tr_GTP-bd_dom"/>
</dbReference>
<evidence type="ECO:0000256" key="2">
    <source>
        <dbReference type="ARBA" id="ARBA00022540"/>
    </source>
</evidence>
<evidence type="ECO:0000313" key="9">
    <source>
        <dbReference type="EMBL" id="CCI48085.1"/>
    </source>
</evidence>
<dbReference type="GO" id="GO:0003743">
    <property type="term" value="F:translation initiation factor activity"/>
    <property type="evidence" value="ECO:0007669"/>
    <property type="project" value="UniProtKB-KW"/>
</dbReference>
<dbReference type="PANTHER" id="PTHR43381">
    <property type="entry name" value="TRANSLATION INITIATION FACTOR IF-2-RELATED"/>
    <property type="match status" value="1"/>
</dbReference>
<dbReference type="PROSITE" id="PS51722">
    <property type="entry name" value="G_TR_2"/>
    <property type="match status" value="1"/>
</dbReference>
<keyword evidence="5" id="KW-0342">GTP-binding</keyword>
<dbReference type="InterPro" id="IPR005225">
    <property type="entry name" value="Small_GTP-bd"/>
</dbReference>
<reference evidence="9 10" key="1">
    <citation type="submission" date="2012-05" db="EMBL/GenBank/DDBJ databases">
        <title>Recombination and specialization in a pathogen metapopulation.</title>
        <authorList>
            <person name="Gardiner A."/>
            <person name="Kemen E."/>
            <person name="Schultz-Larsen T."/>
            <person name="MacLean D."/>
            <person name="Van Oosterhout C."/>
            <person name="Jones J.D.G."/>
        </authorList>
    </citation>
    <scope>NUCLEOTIDE SEQUENCE [LARGE SCALE GENOMIC DNA]</scope>
    <source>
        <strain evidence="9 10">Ac Nc2</strain>
    </source>
</reference>
<dbReference type="SUPFAM" id="SSF52156">
    <property type="entry name" value="Initiation factor IF2/eIF5b, domain 3"/>
    <property type="match status" value="1"/>
</dbReference>
<sequence length="926" mass="102955">MQITQHGLSRLSLALHRVKSITTSTNFRNVALGRALPLAVRDATTSFNGIRRDQLWCRFRYAAFSTTNKSIIQRDNRKAQYKYAHKKSIKGAGRGTEPFRSSNEILEVKSTSKFRNLLTFQESSCDEDSTQSRLPKKHSVKADSSRSSSMTRNQNRKVDSLNSYKANGAHKRHDADYQSFKKKKGHTNGFIQKPNDHFSERFDETDDNKGREYASSSQNRDERRSGKPKNSRSLLKNFNFEHSIFDKNADLFDHVEWKPSRKKSGAIKDKPNNRTFSEPMKTQNGSYSNELREVEIPPHLTVKDLASRMCTKCSYVLRELKDLGERKLKEDSVITNHIAEVVVESMNMIPILLPPEFTDAELTIPPEDCSSFPIRPPVICVMGHVDHGKTTLLDILRKSNVTASEYGGITQKIGAFSVNLGKHYGEQSTMTFLDTPGHSVFSGMRSRGVEATDIILLVISADDGVQSQTIEVVEQAVKNGISIVVAITKCDMHGSDESESVERISAQLMSYGVTTESMGGDTPVICVSGKTGDGLDLLKETIALHAELKDLRADHSAKGEAIVLEAQVARGAGAQVDAVVKWGTLRPGSHFTCGLEHGKIKALLDQNQKQVKRVTPGHPVRLIGLRNLPSPGDALIVAESEEQAREIVAHRRELLEWNMLAEVGERMDKSKNGTKSQGRRRFMGLRKKWEEVELRRRRAAEEEKRLASLKYGDNGYVAQTIPILVKTDSVGTFSAIDELLATLPSDEVAIKRIASDIGTITSSDITLAETTGAIIYAFDLKQPTSIEKEAVHKNVSIRSHNIIYHMLEDIKGLLQQNLTQVIEKSVIGSAEVLQAIALSGSSRNIAKVAGCRVIDGKLNVSSTFRLIRNGTIIVEGLSVRSMQHYRDQVNEISKGNECGLRFDELNDFEPGDIIEAYTANVVKKQV</sequence>
<dbReference type="STRING" id="65357.A0A024GNH6"/>
<dbReference type="GO" id="GO:0003924">
    <property type="term" value="F:GTPase activity"/>
    <property type="evidence" value="ECO:0007669"/>
    <property type="project" value="InterPro"/>
</dbReference>
<feature type="compositionally biased region" description="Basic and acidic residues" evidence="7">
    <location>
        <begin position="194"/>
        <end position="212"/>
    </location>
</feature>
<dbReference type="CDD" id="cd03702">
    <property type="entry name" value="IF2_mtIF2_II"/>
    <property type="match status" value="1"/>
</dbReference>
<accession>A0A024GNH6</accession>
<dbReference type="CDD" id="cd01887">
    <property type="entry name" value="IF2_eIF5B"/>
    <property type="match status" value="1"/>
</dbReference>
<dbReference type="InterPro" id="IPR053905">
    <property type="entry name" value="EF-G-like_DII"/>
</dbReference>
<evidence type="ECO:0000256" key="3">
    <source>
        <dbReference type="ARBA" id="ARBA00022741"/>
    </source>
</evidence>
<feature type="region of interest" description="Disordered" evidence="7">
    <location>
        <begin position="125"/>
        <end position="233"/>
    </location>
</feature>
<evidence type="ECO:0000256" key="1">
    <source>
        <dbReference type="ARBA" id="ARBA00007733"/>
    </source>
</evidence>
<dbReference type="Pfam" id="PF11987">
    <property type="entry name" value="IF-2"/>
    <property type="match status" value="1"/>
</dbReference>
<keyword evidence="10" id="KW-1185">Reference proteome</keyword>
<protein>
    <recommendedName>
        <fullName evidence="8">Tr-type G domain-containing protein</fullName>
    </recommendedName>
</protein>
<dbReference type="PANTHER" id="PTHR43381:SF20">
    <property type="entry name" value="TRANSLATION INITIATION FACTOR IF-2, MITOCHONDRIAL"/>
    <property type="match status" value="1"/>
</dbReference>
<dbReference type="Proteomes" id="UP000053237">
    <property type="component" value="Unassembled WGS sequence"/>
</dbReference>